<evidence type="ECO:0000313" key="2">
    <source>
        <dbReference type="Proteomes" id="UP000515125"/>
    </source>
</evidence>
<protein>
    <submittedName>
        <fullName evidence="3">cAMP-dependent protein kinase regulatory subunit</fullName>
    </submittedName>
</protein>
<feature type="domain" description="Cyclic nucleotide-binding" evidence="1">
    <location>
        <begin position="161"/>
        <end position="221"/>
    </location>
</feature>
<dbReference type="InterPro" id="IPR018488">
    <property type="entry name" value="cNMP-bd_CS"/>
</dbReference>
<dbReference type="SMART" id="SM00100">
    <property type="entry name" value="cNMP"/>
    <property type="match status" value="1"/>
</dbReference>
<evidence type="ECO:0000259" key="1">
    <source>
        <dbReference type="PROSITE" id="PS50042"/>
    </source>
</evidence>
<reference evidence="3" key="1">
    <citation type="submission" date="2025-08" db="UniProtKB">
        <authorList>
            <consortium name="RefSeq"/>
        </authorList>
    </citation>
    <scope>IDENTIFICATION</scope>
</reference>
<dbReference type="PROSITE" id="PS50042">
    <property type="entry name" value="CNMP_BINDING_3"/>
    <property type="match status" value="2"/>
</dbReference>
<name>A0A6P6S1I6_9EIME</name>
<dbReference type="PROSITE" id="PS00888">
    <property type="entry name" value="CNMP_BINDING_1"/>
    <property type="match status" value="1"/>
</dbReference>
<dbReference type="InterPro" id="IPR014710">
    <property type="entry name" value="RmlC-like_jellyroll"/>
</dbReference>
<proteinExistence type="predicted"/>
<sequence>MNSLSFLQLEAVRQASSKVADLDALCTALSTVVFFSRLDEPTVQSLAKCVQYERFKPRQTVFSYGDYGDKYYLLLTGRVGVEVPVPQPNGAMHNLQVAILEAGAGFGEMALLEDMPRSATIQALEPTETLSLDREHYQALAMEKHREVFHRNVSFLQCLPFLVGCPTGDIKALAEQLVEKTYSGPEVIVRQGQEATQVVLVKRGSVLVLRTVNTGAKGKFFDLRKPAGGSPSSINDLGRSVGLKHKETGNGQQLRSQAGKQKATNSSTSALQCSYMPTGLITGLRKFYCLIKKGLTRAQSLALFSETSIQETDCQKKLVLQVATLGKQATYGAREILEGEKATAVQQRGSTYSATLVAFPAAQVRISGSAQNLWCLVINDHHTCVKSTQLLFVCYCKTSNICHFCVPRKEL</sequence>
<dbReference type="InterPro" id="IPR000595">
    <property type="entry name" value="cNMP-bd_dom"/>
</dbReference>
<dbReference type="Proteomes" id="UP000515125">
    <property type="component" value="Unplaced"/>
</dbReference>
<dbReference type="SUPFAM" id="SSF51206">
    <property type="entry name" value="cAMP-binding domain-like"/>
    <property type="match status" value="2"/>
</dbReference>
<dbReference type="Gene3D" id="2.60.120.10">
    <property type="entry name" value="Jelly Rolls"/>
    <property type="match status" value="2"/>
</dbReference>
<dbReference type="AlphaFoldDB" id="A0A6P6S1I6"/>
<organism evidence="2 3">
    <name type="scientific">Cyclospora cayetanensis</name>
    <dbReference type="NCBI Taxonomy" id="88456"/>
    <lineage>
        <taxon>Eukaryota</taxon>
        <taxon>Sar</taxon>
        <taxon>Alveolata</taxon>
        <taxon>Apicomplexa</taxon>
        <taxon>Conoidasida</taxon>
        <taxon>Coccidia</taxon>
        <taxon>Eucoccidiorida</taxon>
        <taxon>Eimeriorina</taxon>
        <taxon>Eimeriidae</taxon>
        <taxon>Cyclospora</taxon>
    </lineage>
</organism>
<keyword evidence="2" id="KW-1185">Reference proteome</keyword>
<dbReference type="InterPro" id="IPR018490">
    <property type="entry name" value="cNMP-bd_dom_sf"/>
</dbReference>
<dbReference type="GeneID" id="34617764"/>
<evidence type="ECO:0000313" key="3">
    <source>
        <dbReference type="RefSeq" id="XP_026193983.1"/>
    </source>
</evidence>
<gene>
    <name evidence="3" type="primary">LOC34617764</name>
</gene>
<dbReference type="Pfam" id="PF00027">
    <property type="entry name" value="cNMP_binding"/>
    <property type="match status" value="1"/>
</dbReference>
<dbReference type="RefSeq" id="XP_026193983.1">
    <property type="nucleotide sequence ID" value="XM_026338198.1"/>
</dbReference>
<dbReference type="OrthoDB" id="312042at2759"/>
<dbReference type="PROSITE" id="PS00889">
    <property type="entry name" value="CNMP_BINDING_2"/>
    <property type="match status" value="1"/>
</dbReference>
<dbReference type="PANTHER" id="PTHR23011:SF28">
    <property type="entry name" value="CYCLIC NUCLEOTIDE-BINDING DOMAIN CONTAINING PROTEIN"/>
    <property type="match status" value="1"/>
</dbReference>
<accession>A0A6P6S1I6</accession>
<feature type="domain" description="Cyclic nucleotide-binding" evidence="1">
    <location>
        <begin position="34"/>
        <end position="142"/>
    </location>
</feature>
<dbReference type="CDD" id="cd00038">
    <property type="entry name" value="CAP_ED"/>
    <property type="match status" value="1"/>
</dbReference>
<dbReference type="PANTHER" id="PTHR23011">
    <property type="entry name" value="CYCLIC NUCLEOTIDE-BINDING DOMAIN CONTAINING PROTEIN"/>
    <property type="match status" value="1"/>
</dbReference>